<protein>
    <recommendedName>
        <fullName evidence="2">Poly(A) RNA polymerase mitochondrial-like central palm domain-containing protein</fullName>
    </recommendedName>
</protein>
<keyword evidence="4" id="KW-1185">Reference proteome</keyword>
<evidence type="ECO:0000313" key="3">
    <source>
        <dbReference type="EMBL" id="CAK9019007.1"/>
    </source>
</evidence>
<evidence type="ECO:0000259" key="2">
    <source>
        <dbReference type="Pfam" id="PF22600"/>
    </source>
</evidence>
<feature type="region of interest" description="Disordered" evidence="1">
    <location>
        <begin position="1"/>
        <end position="59"/>
    </location>
</feature>
<organism evidence="3 4">
    <name type="scientific">Durusdinium trenchii</name>
    <dbReference type="NCBI Taxonomy" id="1381693"/>
    <lineage>
        <taxon>Eukaryota</taxon>
        <taxon>Sar</taxon>
        <taxon>Alveolata</taxon>
        <taxon>Dinophyceae</taxon>
        <taxon>Suessiales</taxon>
        <taxon>Symbiodiniaceae</taxon>
        <taxon>Durusdinium</taxon>
    </lineage>
</organism>
<proteinExistence type="predicted"/>
<dbReference type="InterPro" id="IPR054708">
    <property type="entry name" value="MTPAP-like_central"/>
</dbReference>
<dbReference type="PANTHER" id="PTHR12271">
    <property type="entry name" value="POLY A POLYMERASE CID PAP -RELATED"/>
    <property type="match status" value="1"/>
</dbReference>
<dbReference type="InterPro" id="IPR043519">
    <property type="entry name" value="NT_sf"/>
</dbReference>
<dbReference type="SUPFAM" id="SSF81301">
    <property type="entry name" value="Nucleotidyltransferase"/>
    <property type="match status" value="1"/>
</dbReference>
<dbReference type="Pfam" id="PF22600">
    <property type="entry name" value="MTPAP-like_central"/>
    <property type="match status" value="1"/>
</dbReference>
<evidence type="ECO:0000313" key="4">
    <source>
        <dbReference type="Proteomes" id="UP001642464"/>
    </source>
</evidence>
<feature type="compositionally biased region" description="Basic and acidic residues" evidence="1">
    <location>
        <begin position="447"/>
        <end position="465"/>
    </location>
</feature>
<dbReference type="EMBL" id="CAXAMM010008969">
    <property type="protein sequence ID" value="CAK9019007.1"/>
    <property type="molecule type" value="Genomic_DNA"/>
</dbReference>
<sequence length="492" mass="56120">MPTQQHEEEVAVSDPYQLKEEPLTSDDEDKTRTEESETEEDEDEDAQLPNAGSDQGLSSLGRTLRSLLPSESFEQMVCEAERQVEEASRVALGPNTTVKSFGSTLQGTFLEGSDLDLYICSSREYDTRHTHDEQVKMLRFLEAELRKSFKSFEVKERRFEWHVRVPILILLFQSHQHELQVDISVGELDHVGVQKGFVDRLIRAALTKGEVALPMVLLVKRWAKVENLNKAFEGSLSPLAWTLLCLYFLICKDRLPKEALAVPAEEPVPRRNAVKLCQNCPTQQELSDFFDMVSELGQKAQATKAAHETGPFGVSLLPWKECHGETSDKAFFFIEDPAARLRGITVNVARGVKDQERWKNLLKRCEGARNLLRSKVFNSDNFLRQRAKQVPQGQAKIKAKPRPQPPRPEKKPMPKPPQTRVPAPLKPGVVKASPPPGVNGRQQDATLQKDKRDGHWRARSSDWRNAKRSRTYSWQQQEQQGWQRTPRMTWNV</sequence>
<feature type="compositionally biased region" description="Acidic residues" evidence="1">
    <location>
        <begin position="36"/>
        <end position="46"/>
    </location>
</feature>
<comment type="caution">
    <text evidence="3">The sequence shown here is derived from an EMBL/GenBank/DDBJ whole genome shotgun (WGS) entry which is preliminary data.</text>
</comment>
<feature type="compositionally biased region" description="Low complexity" evidence="1">
    <location>
        <begin position="474"/>
        <end position="483"/>
    </location>
</feature>
<accession>A0ABP0JXB6</accession>
<dbReference type="PANTHER" id="PTHR12271:SF40">
    <property type="entry name" value="POLY(A) RNA POLYMERASE GLD2"/>
    <property type="match status" value="1"/>
</dbReference>
<reference evidence="3 4" key="1">
    <citation type="submission" date="2024-02" db="EMBL/GenBank/DDBJ databases">
        <authorList>
            <person name="Chen Y."/>
            <person name="Shah S."/>
            <person name="Dougan E. K."/>
            <person name="Thang M."/>
            <person name="Chan C."/>
        </authorList>
    </citation>
    <scope>NUCLEOTIDE SEQUENCE [LARGE SCALE GENOMIC DNA]</scope>
</reference>
<dbReference type="Proteomes" id="UP001642464">
    <property type="component" value="Unassembled WGS sequence"/>
</dbReference>
<dbReference type="Gene3D" id="1.10.1410.10">
    <property type="match status" value="1"/>
</dbReference>
<evidence type="ECO:0000256" key="1">
    <source>
        <dbReference type="SAM" id="MobiDB-lite"/>
    </source>
</evidence>
<feature type="region of interest" description="Disordered" evidence="1">
    <location>
        <begin position="383"/>
        <end position="492"/>
    </location>
</feature>
<dbReference type="SUPFAM" id="SSF81631">
    <property type="entry name" value="PAP/OAS1 substrate-binding domain"/>
    <property type="match status" value="1"/>
</dbReference>
<name>A0ABP0JXB6_9DINO</name>
<gene>
    <name evidence="3" type="ORF">SCF082_LOCUS14330</name>
</gene>
<feature type="domain" description="Poly(A) RNA polymerase mitochondrial-like central palm" evidence="2">
    <location>
        <begin position="65"/>
        <end position="187"/>
    </location>
</feature>
<dbReference type="Gene3D" id="3.30.460.10">
    <property type="entry name" value="Beta Polymerase, domain 2"/>
    <property type="match status" value="1"/>
</dbReference>